<evidence type="ECO:0000313" key="10">
    <source>
        <dbReference type="Proteomes" id="UP000282529"/>
    </source>
</evidence>
<reference evidence="9 10" key="1">
    <citation type="submission" date="2018-11" db="EMBL/GenBank/DDBJ databases">
        <title>Genome sequence of strain 7197.</title>
        <authorList>
            <person name="Gao J."/>
            <person name="Sun J."/>
        </authorList>
    </citation>
    <scope>NUCLEOTIDE SEQUENCE [LARGE SCALE GENOMIC DNA]</scope>
    <source>
        <strain evidence="9 10">7197</strain>
    </source>
</reference>
<dbReference type="Gene3D" id="3.90.400.10">
    <property type="entry name" value="Oligo-1,6-glucosidase, Domain 2"/>
    <property type="match status" value="1"/>
</dbReference>
<dbReference type="FunFam" id="3.90.400.10:FF:000002">
    <property type="entry name" value="Sucrose isomerase"/>
    <property type="match status" value="1"/>
</dbReference>
<dbReference type="InterPro" id="IPR045857">
    <property type="entry name" value="O16G_dom_2"/>
</dbReference>
<dbReference type="SMART" id="SM00642">
    <property type="entry name" value="Aamy"/>
    <property type="match status" value="1"/>
</dbReference>
<evidence type="ECO:0000256" key="1">
    <source>
        <dbReference type="ARBA" id="ARBA00004496"/>
    </source>
</evidence>
<dbReference type="InterPro" id="IPR056300">
    <property type="entry name" value="SusG-like_C"/>
</dbReference>
<evidence type="ECO:0000256" key="2">
    <source>
        <dbReference type="ARBA" id="ARBA00008061"/>
    </source>
</evidence>
<gene>
    <name evidence="9" type="ORF">EH198_12025</name>
</gene>
<dbReference type="PANTHER" id="PTHR10357">
    <property type="entry name" value="ALPHA-AMYLASE FAMILY MEMBER"/>
    <property type="match status" value="1"/>
</dbReference>
<dbReference type="GO" id="GO:0005737">
    <property type="term" value="C:cytoplasm"/>
    <property type="evidence" value="ECO:0007669"/>
    <property type="project" value="UniProtKB-SubCell"/>
</dbReference>
<keyword evidence="3" id="KW-0963">Cytoplasm</keyword>
<dbReference type="Gene3D" id="2.60.40.1180">
    <property type="entry name" value="Golgi alpha-mannosidase II"/>
    <property type="match status" value="1"/>
</dbReference>
<organism evidence="9 10">
    <name type="scientific">Paenibacillus rhizophilus</name>
    <dbReference type="NCBI Taxonomy" id="1850366"/>
    <lineage>
        <taxon>Bacteria</taxon>
        <taxon>Bacillati</taxon>
        <taxon>Bacillota</taxon>
        <taxon>Bacilli</taxon>
        <taxon>Bacillales</taxon>
        <taxon>Paenibacillaceae</taxon>
        <taxon>Paenibacillus</taxon>
    </lineage>
</organism>
<comment type="similarity">
    <text evidence="2">Belongs to the glycosyl hydrolase 13 family.</text>
</comment>
<dbReference type="GO" id="GO:0004574">
    <property type="term" value="F:oligo-1,6-glucosidase activity"/>
    <property type="evidence" value="ECO:0007669"/>
    <property type="project" value="UniProtKB-EC"/>
</dbReference>
<dbReference type="FunFam" id="2.60.40.1180:FF:000007">
    <property type="entry name" value="Sucrose isomerase"/>
    <property type="match status" value="1"/>
</dbReference>
<dbReference type="GO" id="GO:0009313">
    <property type="term" value="P:oligosaccharide catabolic process"/>
    <property type="evidence" value="ECO:0007669"/>
    <property type="project" value="TreeGrafter"/>
</dbReference>
<keyword evidence="4" id="KW-0378">Hydrolase</keyword>
<proteinExistence type="inferred from homology"/>
<evidence type="ECO:0000313" key="9">
    <source>
        <dbReference type="EMBL" id="RQW11729.1"/>
    </source>
</evidence>
<dbReference type="OrthoDB" id="9805159at2"/>
<accession>A0A3N9P7E6</accession>
<evidence type="ECO:0000256" key="5">
    <source>
        <dbReference type="ARBA" id="ARBA00023295"/>
    </source>
</evidence>
<dbReference type="InterPro" id="IPR017853">
    <property type="entry name" value="GH"/>
</dbReference>
<dbReference type="FunFam" id="3.20.20.80:FF:000014">
    <property type="entry name" value="Alpha,alpha-phosphotrehalase"/>
    <property type="match status" value="1"/>
</dbReference>
<dbReference type="PANTHER" id="PTHR10357:SF184">
    <property type="entry name" value="OLIGO-1,6-GLUCOSIDASE 1"/>
    <property type="match status" value="1"/>
</dbReference>
<name>A0A3N9P7E6_9BACL</name>
<feature type="domain" description="Glycosyl hydrolase family 13 catalytic" evidence="8">
    <location>
        <begin position="13"/>
        <end position="421"/>
    </location>
</feature>
<protein>
    <recommendedName>
        <fullName evidence="7">oligo-1,6-glucosidase</fullName>
        <ecNumber evidence="7">3.2.1.10</ecNumber>
    </recommendedName>
</protein>
<dbReference type="Proteomes" id="UP000282529">
    <property type="component" value="Unassembled WGS sequence"/>
</dbReference>
<comment type="catalytic activity">
    <reaction evidence="6">
        <text>Hydrolysis of (1-&gt;6)-alpha-D-glucosidic linkages in some oligosaccharides produced from starch and glycogen by alpha-amylase, and in isomaltose.</text>
        <dbReference type="EC" id="3.2.1.10"/>
    </reaction>
</comment>
<keyword evidence="5" id="KW-0326">Glycosidase</keyword>
<evidence type="ECO:0000256" key="3">
    <source>
        <dbReference type="ARBA" id="ARBA00022490"/>
    </source>
</evidence>
<dbReference type="GO" id="GO:0004556">
    <property type="term" value="F:alpha-amylase activity"/>
    <property type="evidence" value="ECO:0007669"/>
    <property type="project" value="TreeGrafter"/>
</dbReference>
<comment type="caution">
    <text evidence="9">The sequence shown here is derived from an EMBL/GenBank/DDBJ whole genome shotgun (WGS) entry which is preliminary data.</text>
</comment>
<dbReference type="Gene3D" id="3.20.20.80">
    <property type="entry name" value="Glycosidases"/>
    <property type="match status" value="1"/>
</dbReference>
<dbReference type="EMBL" id="RQPI01000005">
    <property type="protein sequence ID" value="RQW11729.1"/>
    <property type="molecule type" value="Genomic_DNA"/>
</dbReference>
<dbReference type="AlphaFoldDB" id="A0A3N9P7E6"/>
<dbReference type="SUPFAM" id="SSF51445">
    <property type="entry name" value="(Trans)glycosidases"/>
    <property type="match status" value="1"/>
</dbReference>
<dbReference type="Pfam" id="PF23915">
    <property type="entry name" value="SusG_C"/>
    <property type="match status" value="1"/>
</dbReference>
<dbReference type="FunFam" id="3.20.20.80:FF:000064">
    <property type="entry name" value="Oligo-1,6-glucosidase"/>
    <property type="match status" value="1"/>
</dbReference>
<keyword evidence="10" id="KW-1185">Reference proteome</keyword>
<evidence type="ECO:0000259" key="8">
    <source>
        <dbReference type="SMART" id="SM00642"/>
    </source>
</evidence>
<comment type="subcellular location">
    <subcellularLocation>
        <location evidence="1">Cytoplasm</location>
    </subcellularLocation>
</comment>
<dbReference type="InterPro" id="IPR013780">
    <property type="entry name" value="Glyco_hydro_b"/>
</dbReference>
<evidence type="ECO:0000256" key="6">
    <source>
        <dbReference type="ARBA" id="ARBA00036217"/>
    </source>
</evidence>
<evidence type="ECO:0000256" key="4">
    <source>
        <dbReference type="ARBA" id="ARBA00022801"/>
    </source>
</evidence>
<evidence type="ECO:0000256" key="7">
    <source>
        <dbReference type="ARBA" id="ARBA00038939"/>
    </source>
</evidence>
<dbReference type="NCBIfam" id="NF008183">
    <property type="entry name" value="PRK10933.1"/>
    <property type="match status" value="1"/>
</dbReference>
<dbReference type="InterPro" id="IPR006047">
    <property type="entry name" value="GH13_cat_dom"/>
</dbReference>
<dbReference type="RefSeq" id="WP_124695775.1">
    <property type="nucleotide sequence ID" value="NZ_JBHUFE010000007.1"/>
</dbReference>
<dbReference type="CDD" id="cd11333">
    <property type="entry name" value="AmyAc_SI_OligoGlu_DGase"/>
    <property type="match status" value="1"/>
</dbReference>
<dbReference type="Pfam" id="PF00128">
    <property type="entry name" value="Alpha-amylase"/>
    <property type="match status" value="1"/>
</dbReference>
<dbReference type="SUPFAM" id="SSF51011">
    <property type="entry name" value="Glycosyl hydrolase domain"/>
    <property type="match status" value="1"/>
</dbReference>
<sequence>MEKKWWKEAVFYQIYPRSFQDSNGDGVGDLKGITSRLDYLQELGIDVIWLSPVYQSPNDDNGYDISDYGNIMKEFGTMADFDEMLDAAHERGIKIMMDLVVNHSSDEHAWFMESRSSKDSPYRDYYIWRSSREGKEPNNWASFFGGSAWEIDPATGEYYLHLFSRKQPDLNWENPALRNEIYEMMTWWLDKGVDGFRMDVINFISKVPLLPDGEILKGLVYGNGAPYFVNGPRIHEFLQEMNSRVLSRYDLVTVGEMPVVDVEEAMLYTGDERSELNMVFHFDHVNLGYGEYGRWSVEDWKLTELKTIFSKWQYGLEEKGWNSLYWSNHDQPRAVSNFGNDSEEYRVISAKMLAVCLHMLKGSPYIYQGEELGMTNVHFPSIEDYRDIETVNGYRDFCGSGLIAHDAMLNAIHHRSRDNARTPMQWNGEPHGGFTTGTPWIEVNPNYTAINAENVLADPNSIFYFYQQLIQLRKNNDIVVYGKYDLILEEHEEIYAYTRAWNDEKWLVICNFSDSTPLFQLPVSLASYTSAAWVIGNYPESGRNIASFQLRPYEALVFSLKQ</sequence>
<dbReference type="EC" id="3.2.1.10" evidence="7"/>